<organism evidence="1 2">
    <name type="scientific">Sungkyunkwania multivorans</name>
    <dbReference type="NCBI Taxonomy" id="1173618"/>
    <lineage>
        <taxon>Bacteria</taxon>
        <taxon>Pseudomonadati</taxon>
        <taxon>Bacteroidota</taxon>
        <taxon>Flavobacteriia</taxon>
        <taxon>Flavobacteriales</taxon>
        <taxon>Flavobacteriaceae</taxon>
        <taxon>Sungkyunkwania</taxon>
    </lineage>
</organism>
<reference evidence="2" key="1">
    <citation type="journal article" date="2019" name="Int. J. Syst. Evol. Microbiol.">
        <title>The Global Catalogue of Microorganisms (GCM) 10K type strain sequencing project: providing services to taxonomists for standard genome sequencing and annotation.</title>
        <authorList>
            <consortium name="The Broad Institute Genomics Platform"/>
            <consortium name="The Broad Institute Genome Sequencing Center for Infectious Disease"/>
            <person name="Wu L."/>
            <person name="Ma J."/>
        </authorList>
    </citation>
    <scope>NUCLEOTIDE SEQUENCE [LARGE SCALE GENOMIC DNA]</scope>
    <source>
        <strain evidence="2">CCUG 62952</strain>
    </source>
</reference>
<gene>
    <name evidence="1" type="ORF">ACFQ1M_10295</name>
</gene>
<sequence>MERIVIVGYKPLKGKEEELKQLAKSHWNSLHDLGLVTHRKPIVMEAEGGTIVEVFGWKSKMAMEKAHADPEVLKMWKKYAEVCEYIPIGMVEEAQQVFSEFNSMNID</sequence>
<protein>
    <recommendedName>
        <fullName evidence="3">ABM domain-containing protein</fullName>
    </recommendedName>
</protein>
<accession>A0ABW3D0D1</accession>
<proteinExistence type="predicted"/>
<dbReference type="Proteomes" id="UP001596978">
    <property type="component" value="Unassembled WGS sequence"/>
</dbReference>
<dbReference type="RefSeq" id="WP_386407864.1">
    <property type="nucleotide sequence ID" value="NZ_JBHTJH010000010.1"/>
</dbReference>
<comment type="caution">
    <text evidence="1">The sequence shown here is derived from an EMBL/GenBank/DDBJ whole genome shotgun (WGS) entry which is preliminary data.</text>
</comment>
<name>A0ABW3D0D1_9FLAO</name>
<evidence type="ECO:0000313" key="1">
    <source>
        <dbReference type="EMBL" id="MFD0862592.1"/>
    </source>
</evidence>
<evidence type="ECO:0008006" key="3">
    <source>
        <dbReference type="Google" id="ProtNLM"/>
    </source>
</evidence>
<keyword evidence="2" id="KW-1185">Reference proteome</keyword>
<evidence type="ECO:0000313" key="2">
    <source>
        <dbReference type="Proteomes" id="UP001596978"/>
    </source>
</evidence>
<dbReference type="EMBL" id="JBHTJH010000010">
    <property type="protein sequence ID" value="MFD0862592.1"/>
    <property type="molecule type" value="Genomic_DNA"/>
</dbReference>